<accession>A0A087U9G4</accession>
<dbReference type="Proteomes" id="UP000054359">
    <property type="component" value="Unassembled WGS sequence"/>
</dbReference>
<evidence type="ECO:0000313" key="2">
    <source>
        <dbReference type="Proteomes" id="UP000054359"/>
    </source>
</evidence>
<dbReference type="EMBL" id="KK118850">
    <property type="protein sequence ID" value="KFM74003.1"/>
    <property type="molecule type" value="Genomic_DNA"/>
</dbReference>
<gene>
    <name evidence="1" type="ORF">X975_11621</name>
</gene>
<organism evidence="1 2">
    <name type="scientific">Stegodyphus mimosarum</name>
    <name type="common">African social velvet spider</name>
    <dbReference type="NCBI Taxonomy" id="407821"/>
    <lineage>
        <taxon>Eukaryota</taxon>
        <taxon>Metazoa</taxon>
        <taxon>Ecdysozoa</taxon>
        <taxon>Arthropoda</taxon>
        <taxon>Chelicerata</taxon>
        <taxon>Arachnida</taxon>
        <taxon>Araneae</taxon>
        <taxon>Araneomorphae</taxon>
        <taxon>Entelegynae</taxon>
        <taxon>Eresoidea</taxon>
        <taxon>Eresidae</taxon>
        <taxon>Stegodyphus</taxon>
    </lineage>
</organism>
<proteinExistence type="predicted"/>
<name>A0A087U9G4_STEMI</name>
<dbReference type="OrthoDB" id="6437069at2759"/>
<keyword evidence="2" id="KW-1185">Reference proteome</keyword>
<protein>
    <submittedName>
        <fullName evidence="1">Uncharacterized protein</fullName>
    </submittedName>
</protein>
<sequence length="121" mass="13786">MEVSILYQKLQSFKLLNPILFCIKTVAKRYVSSPLQRRQETIIPNEYEANLLVHEDEGILIFATQNSLRCLGNSKFCFGDGNFRSCCLQFKQIYIVHADLGITAEDCAIYPTVYALLADKT</sequence>
<feature type="non-terminal residue" evidence="1">
    <location>
        <position position="121"/>
    </location>
</feature>
<evidence type="ECO:0000313" key="1">
    <source>
        <dbReference type="EMBL" id="KFM74003.1"/>
    </source>
</evidence>
<dbReference type="AlphaFoldDB" id="A0A087U9G4"/>
<reference evidence="1 2" key="1">
    <citation type="submission" date="2013-11" db="EMBL/GenBank/DDBJ databases">
        <title>Genome sequencing of Stegodyphus mimosarum.</title>
        <authorList>
            <person name="Bechsgaard J."/>
        </authorList>
    </citation>
    <scope>NUCLEOTIDE SEQUENCE [LARGE SCALE GENOMIC DNA]</scope>
</reference>